<dbReference type="VEuPathDB" id="MicrosporidiaDB:AAJ76_920002748"/>
<evidence type="ECO:0000313" key="1">
    <source>
        <dbReference type="EMBL" id="KKO74261.1"/>
    </source>
</evidence>
<dbReference type="GeneID" id="36321605"/>
<protein>
    <submittedName>
        <fullName evidence="1">Uncharacterized protein</fullName>
    </submittedName>
</protein>
<reference evidence="1 2" key="1">
    <citation type="journal article" date="2015" name="Environ. Microbiol.">
        <title>Genome analyses suggest the presence of polyploidy and recent human-driven expansions in eight global populations of the honeybee pathogen Nosema ceranae.</title>
        <authorList>
            <person name="Pelin A."/>
            <person name="Selman M."/>
            <person name="Aris-Brosou S."/>
            <person name="Farinelli L."/>
            <person name="Corradi N."/>
        </authorList>
    </citation>
    <scope>NUCLEOTIDE SEQUENCE [LARGE SCALE GENOMIC DNA]</scope>
    <source>
        <strain evidence="1 2">PA08 1199</strain>
    </source>
</reference>
<proteinExistence type="predicted"/>
<dbReference type="AlphaFoldDB" id="A0A0F9W9A2"/>
<comment type="caution">
    <text evidence="1">The sequence shown here is derived from an EMBL/GenBank/DDBJ whole genome shotgun (WGS) entry which is preliminary data.</text>
</comment>
<name>A0A0F9W9A2_9MICR</name>
<evidence type="ECO:0000313" key="2">
    <source>
        <dbReference type="Proteomes" id="UP000034350"/>
    </source>
</evidence>
<dbReference type="Proteomes" id="UP000034350">
    <property type="component" value="Unassembled WGS sequence"/>
</dbReference>
<accession>A0A0F9W9A2</accession>
<dbReference type="RefSeq" id="XP_024330003.1">
    <property type="nucleotide sequence ID" value="XM_024476649.1"/>
</dbReference>
<gene>
    <name evidence="1" type="ORF">AAJ76_920002748</name>
</gene>
<keyword evidence="2" id="KW-1185">Reference proteome</keyword>
<organism evidence="1 2">
    <name type="scientific">Vairimorpha ceranae</name>
    <dbReference type="NCBI Taxonomy" id="40302"/>
    <lineage>
        <taxon>Eukaryota</taxon>
        <taxon>Fungi</taxon>
        <taxon>Fungi incertae sedis</taxon>
        <taxon>Microsporidia</taxon>
        <taxon>Nosematidae</taxon>
        <taxon>Vairimorpha</taxon>
    </lineage>
</organism>
<sequence>MNLQKCKKPIIKMSQDELITFLQDNDLIVFGMTCAECEDTWF</sequence>
<dbReference type="EMBL" id="JPQZ01000092">
    <property type="protein sequence ID" value="KKO74261.1"/>
    <property type="molecule type" value="Genomic_DNA"/>
</dbReference>